<dbReference type="EMBL" id="FNBK01000011">
    <property type="protein sequence ID" value="SDF90652.1"/>
    <property type="molecule type" value="Genomic_DNA"/>
</dbReference>
<accession>A0A1G7PWE4</accession>
<reference evidence="2" key="1">
    <citation type="submission" date="2016-10" db="EMBL/GenBank/DDBJ databases">
        <authorList>
            <person name="Varghese N."/>
            <person name="Submissions S."/>
        </authorList>
    </citation>
    <scope>NUCLEOTIDE SEQUENCE [LARGE SCALE GENOMIC DNA]</scope>
    <source>
        <strain evidence="2">IBRC-M 10760</strain>
    </source>
</reference>
<protein>
    <recommendedName>
        <fullName evidence="3">Cyclase</fullName>
    </recommendedName>
</protein>
<dbReference type="Proteomes" id="UP000199076">
    <property type="component" value="Unassembled WGS sequence"/>
</dbReference>
<gene>
    <name evidence="1" type="ORF">SAMN05216218_11153</name>
</gene>
<sequence>MAYIYAKHEIEDYERWERHHEANADRRATHGSLGTQAFRPTDDENTVVVLQEVADDRLDEALAYYDSEEFAETLESAGVVSMAESAVLEKVHEQDA</sequence>
<organism evidence="1 2">
    <name type="scientific">Halorientalis regularis</name>
    <dbReference type="NCBI Taxonomy" id="660518"/>
    <lineage>
        <taxon>Archaea</taxon>
        <taxon>Methanobacteriati</taxon>
        <taxon>Methanobacteriota</taxon>
        <taxon>Stenosarchaea group</taxon>
        <taxon>Halobacteria</taxon>
        <taxon>Halobacteriales</taxon>
        <taxon>Haloarculaceae</taxon>
        <taxon>Halorientalis</taxon>
    </lineage>
</organism>
<dbReference type="OrthoDB" id="8690at2157"/>
<proteinExistence type="predicted"/>
<dbReference type="STRING" id="660518.SAMN05216218_11153"/>
<keyword evidence="2" id="KW-1185">Reference proteome</keyword>
<dbReference type="AlphaFoldDB" id="A0A1G7PWE4"/>
<name>A0A1G7PWE4_9EURY</name>
<evidence type="ECO:0000313" key="1">
    <source>
        <dbReference type="EMBL" id="SDF90652.1"/>
    </source>
</evidence>
<evidence type="ECO:0008006" key="3">
    <source>
        <dbReference type="Google" id="ProtNLM"/>
    </source>
</evidence>
<dbReference type="RefSeq" id="WP_092693590.1">
    <property type="nucleotide sequence ID" value="NZ_FNBK01000011.1"/>
</dbReference>
<evidence type="ECO:0000313" key="2">
    <source>
        <dbReference type="Proteomes" id="UP000199076"/>
    </source>
</evidence>